<evidence type="ECO:0000256" key="9">
    <source>
        <dbReference type="RuleBase" id="RU362011"/>
    </source>
</evidence>
<evidence type="ECO:0000313" key="13">
    <source>
        <dbReference type="Proteomes" id="UP001595444"/>
    </source>
</evidence>
<dbReference type="SUPFAM" id="SSF54631">
    <property type="entry name" value="CBS-domain pair"/>
    <property type="match status" value="1"/>
</dbReference>
<dbReference type="Gene3D" id="3.10.580.10">
    <property type="entry name" value="CBS-domain"/>
    <property type="match status" value="1"/>
</dbReference>
<feature type="transmembrane region" description="Helical" evidence="9">
    <location>
        <begin position="342"/>
        <end position="369"/>
    </location>
</feature>
<evidence type="ECO:0000256" key="10">
    <source>
        <dbReference type="SAM" id="MobiDB-lite"/>
    </source>
</evidence>
<dbReference type="InterPro" id="IPR000644">
    <property type="entry name" value="CBS_dom"/>
</dbReference>
<organism evidence="12 13">
    <name type="scientific">Kordiimonas pumila</name>
    <dbReference type="NCBI Taxonomy" id="2161677"/>
    <lineage>
        <taxon>Bacteria</taxon>
        <taxon>Pseudomonadati</taxon>
        <taxon>Pseudomonadota</taxon>
        <taxon>Alphaproteobacteria</taxon>
        <taxon>Kordiimonadales</taxon>
        <taxon>Kordiimonadaceae</taxon>
        <taxon>Kordiimonas</taxon>
    </lineage>
</organism>
<dbReference type="Pfam" id="PF01769">
    <property type="entry name" value="MgtE"/>
    <property type="match status" value="1"/>
</dbReference>
<evidence type="ECO:0000256" key="7">
    <source>
        <dbReference type="ARBA" id="ARBA00023136"/>
    </source>
</evidence>
<dbReference type="CDD" id="cd04606">
    <property type="entry name" value="CBS_pair_Mg_transporter"/>
    <property type="match status" value="1"/>
</dbReference>
<name>A0ABV7D0M7_9PROT</name>
<keyword evidence="3 9" id="KW-0813">Transport</keyword>
<dbReference type="SMART" id="SM00924">
    <property type="entry name" value="MgtE_N"/>
    <property type="match status" value="1"/>
</dbReference>
<dbReference type="InterPro" id="IPR036739">
    <property type="entry name" value="SLC41_membr_dom_sf"/>
</dbReference>
<keyword evidence="9" id="KW-1003">Cell membrane</keyword>
<dbReference type="SMART" id="SM00116">
    <property type="entry name" value="CBS"/>
    <property type="match status" value="1"/>
</dbReference>
<dbReference type="PANTHER" id="PTHR43773">
    <property type="entry name" value="MAGNESIUM TRANSPORTER MGTE"/>
    <property type="match status" value="1"/>
</dbReference>
<dbReference type="InterPro" id="IPR006668">
    <property type="entry name" value="Mg_transptr_MgtE_intracell_dom"/>
</dbReference>
<evidence type="ECO:0000256" key="6">
    <source>
        <dbReference type="ARBA" id="ARBA00022989"/>
    </source>
</evidence>
<feature type="transmembrane region" description="Helical" evidence="9">
    <location>
        <begin position="316"/>
        <end position="336"/>
    </location>
</feature>
<feature type="domain" description="CBS" evidence="11">
    <location>
        <begin position="234"/>
        <end position="292"/>
    </location>
</feature>
<evidence type="ECO:0000256" key="3">
    <source>
        <dbReference type="ARBA" id="ARBA00022448"/>
    </source>
</evidence>
<accession>A0ABV7D0M7</accession>
<evidence type="ECO:0000313" key="12">
    <source>
        <dbReference type="EMBL" id="MFC3050708.1"/>
    </source>
</evidence>
<dbReference type="InterPro" id="IPR006667">
    <property type="entry name" value="SLC41_membr_dom"/>
</dbReference>
<dbReference type="PANTHER" id="PTHR43773:SF1">
    <property type="entry name" value="MAGNESIUM TRANSPORTER MGTE"/>
    <property type="match status" value="1"/>
</dbReference>
<dbReference type="SUPFAM" id="SSF158791">
    <property type="entry name" value="MgtE N-terminal domain-like"/>
    <property type="match status" value="1"/>
</dbReference>
<dbReference type="EMBL" id="JBHRSL010000002">
    <property type="protein sequence ID" value="MFC3050708.1"/>
    <property type="molecule type" value="Genomic_DNA"/>
</dbReference>
<feature type="compositionally biased region" description="Acidic residues" evidence="10">
    <location>
        <begin position="7"/>
        <end position="23"/>
    </location>
</feature>
<dbReference type="SUPFAM" id="SSF161093">
    <property type="entry name" value="MgtE membrane domain-like"/>
    <property type="match status" value="1"/>
</dbReference>
<comment type="subcellular location">
    <subcellularLocation>
        <location evidence="9">Cell membrane</location>
        <topology evidence="9">Multi-pass membrane protein</topology>
    </subcellularLocation>
    <subcellularLocation>
        <location evidence="1">Membrane</location>
        <topology evidence="1">Multi-pass membrane protein</topology>
    </subcellularLocation>
</comment>
<evidence type="ECO:0000259" key="11">
    <source>
        <dbReference type="PROSITE" id="PS51371"/>
    </source>
</evidence>
<evidence type="ECO:0000256" key="1">
    <source>
        <dbReference type="ARBA" id="ARBA00004141"/>
    </source>
</evidence>
<dbReference type="InterPro" id="IPR006669">
    <property type="entry name" value="MgtE_transporter"/>
</dbReference>
<reference evidence="13" key="1">
    <citation type="journal article" date="2019" name="Int. J. Syst. Evol. Microbiol.">
        <title>The Global Catalogue of Microorganisms (GCM) 10K type strain sequencing project: providing services to taxonomists for standard genome sequencing and annotation.</title>
        <authorList>
            <consortium name="The Broad Institute Genomics Platform"/>
            <consortium name="The Broad Institute Genome Sequencing Center for Infectious Disease"/>
            <person name="Wu L."/>
            <person name="Ma J."/>
        </authorList>
    </citation>
    <scope>NUCLEOTIDE SEQUENCE [LARGE SCALE GENOMIC DNA]</scope>
    <source>
        <strain evidence="13">KCTC 62164</strain>
    </source>
</reference>
<evidence type="ECO:0000256" key="4">
    <source>
        <dbReference type="ARBA" id="ARBA00022692"/>
    </source>
</evidence>
<feature type="transmembrane region" description="Helical" evidence="9">
    <location>
        <begin position="451"/>
        <end position="478"/>
    </location>
</feature>
<comment type="subunit">
    <text evidence="9">Homodimer.</text>
</comment>
<protein>
    <recommendedName>
        <fullName evidence="9">Magnesium transporter MgtE</fullName>
    </recommendedName>
</protein>
<keyword evidence="5 9" id="KW-0460">Magnesium</keyword>
<dbReference type="NCBIfam" id="TIGR00400">
    <property type="entry name" value="mgtE"/>
    <property type="match status" value="1"/>
</dbReference>
<keyword evidence="8" id="KW-0129">CBS domain</keyword>
<comment type="caution">
    <text evidence="12">The sequence shown here is derived from an EMBL/GenBank/DDBJ whole genome shotgun (WGS) entry which is preliminary data.</text>
</comment>
<evidence type="ECO:0000256" key="5">
    <source>
        <dbReference type="ARBA" id="ARBA00022842"/>
    </source>
</evidence>
<dbReference type="Gene3D" id="1.10.357.20">
    <property type="entry name" value="SLC41 divalent cation transporters, integral membrane domain"/>
    <property type="match status" value="1"/>
</dbReference>
<comment type="function">
    <text evidence="9">Acts as a magnesium transporter.</text>
</comment>
<keyword evidence="13" id="KW-1185">Reference proteome</keyword>
<gene>
    <name evidence="12" type="primary">mgtE</name>
    <name evidence="12" type="ORF">ACFOKA_02205</name>
</gene>
<dbReference type="PROSITE" id="PS51371">
    <property type="entry name" value="CBS"/>
    <property type="match status" value="1"/>
</dbReference>
<feature type="transmembrane region" description="Helical" evidence="9">
    <location>
        <begin position="390"/>
        <end position="412"/>
    </location>
</feature>
<sequence length="479" mass="52385">MGQDQNMPDDTDIVPDDEQLGQEEAYEVPQTDVHLSREFVQALQRALKDEDETLILEMLEELHAADVADILETLSSQQRRKLIELGSKGFDPEVLSEVEGEAQDDLYEHMPNDLIADAVTELDTDDAVYVIEELGDEDREEVLRALASDDRVAIEESLSYPEDSAGRLMQRDLVSVPEFWTVGQTIDYLRSENSNIPEDFYDIFVVDPGHRVVGTVPLSRVMSSKRAQTIISIMNDDPHIVDASAEQEEVAYQFTKYHLISTAVVDSAKRLVGVITVDDVVDVIEESAEADILALAGVREESGLNESFIEIVKGRFTWLFINLGTAILASVVIGLFEATIEQMVALAVLMPIVASMGGNAGTQTMTVAVRAIATKELNASNAVRILNRELMAALLNGGILALLSGLVAMIWFKSVLLGSVFAAALIVNMFFAGLSGLLIPMTLHKLDIDPAIASSVFVTTITDVIGFFAFLGLAAIFLF</sequence>
<dbReference type="Proteomes" id="UP001595444">
    <property type="component" value="Unassembled WGS sequence"/>
</dbReference>
<proteinExistence type="inferred from homology"/>
<comment type="similarity">
    <text evidence="2 9">Belongs to the SLC41A transporter family.</text>
</comment>
<dbReference type="Gene3D" id="1.25.60.10">
    <property type="entry name" value="MgtE N-terminal domain-like"/>
    <property type="match status" value="1"/>
</dbReference>
<keyword evidence="4 9" id="KW-0812">Transmembrane</keyword>
<keyword evidence="9" id="KW-0479">Metal-binding</keyword>
<dbReference type="RefSeq" id="WP_228073498.1">
    <property type="nucleotide sequence ID" value="NZ_CP061205.1"/>
</dbReference>
<evidence type="ECO:0000256" key="8">
    <source>
        <dbReference type="PROSITE-ProRule" id="PRU00703"/>
    </source>
</evidence>
<feature type="region of interest" description="Disordered" evidence="10">
    <location>
        <begin position="1"/>
        <end position="23"/>
    </location>
</feature>
<dbReference type="Pfam" id="PF00571">
    <property type="entry name" value="CBS"/>
    <property type="match status" value="2"/>
</dbReference>
<dbReference type="InterPro" id="IPR038076">
    <property type="entry name" value="MgtE_N_sf"/>
</dbReference>
<dbReference type="InterPro" id="IPR046342">
    <property type="entry name" value="CBS_dom_sf"/>
</dbReference>
<keyword evidence="7 9" id="KW-0472">Membrane</keyword>
<dbReference type="Pfam" id="PF03448">
    <property type="entry name" value="MgtE_N"/>
    <property type="match status" value="1"/>
</dbReference>
<evidence type="ECO:0000256" key="2">
    <source>
        <dbReference type="ARBA" id="ARBA00009749"/>
    </source>
</evidence>
<keyword evidence="6 9" id="KW-1133">Transmembrane helix</keyword>
<feature type="transmembrane region" description="Helical" evidence="9">
    <location>
        <begin position="418"/>
        <end position="439"/>
    </location>
</feature>